<organism evidence="3 4">
    <name type="scientific">Borborobacter arsenicus</name>
    <dbReference type="NCBI Taxonomy" id="1851146"/>
    <lineage>
        <taxon>Bacteria</taxon>
        <taxon>Pseudomonadati</taxon>
        <taxon>Pseudomonadota</taxon>
        <taxon>Alphaproteobacteria</taxon>
        <taxon>Hyphomicrobiales</taxon>
        <taxon>Phyllobacteriaceae</taxon>
        <taxon>Borborobacter</taxon>
    </lineage>
</organism>
<feature type="transmembrane region" description="Helical" evidence="2">
    <location>
        <begin position="158"/>
        <end position="178"/>
    </location>
</feature>
<keyword evidence="2" id="KW-0812">Transmembrane</keyword>
<sequence length="329" mass="35896">MHNVAQPSKPDEDEFTSRVPDEEVRTALERLLADSRFRASERNRRFLRFVLEEALAGRGDRIKSYIIAVEVFGRSVDFDAETDPIVRIEATRLRAALDTYYSGPGREETIRISLPKGRYVPAFEATPADEDPAPSQFEPLKPLLALGRARSARGLRHYAVWSMAAIVLASVVFGMLFLRGFPSRSSPEPQTTIRISPTVAVTSQATESLGAQGLTQSLQLALTRIRGARIIWVPPNAPALATPSDEFGAGKTYDVASTLRIDRDTLRVVWRLSDATTGEIIQADFMDLDATGGSTIAVEDQVAQTIASRIGALMDTPPSKGKGAAGQVR</sequence>
<accession>A0A432V0Q9</accession>
<dbReference type="RefSeq" id="WP_128628367.1">
    <property type="nucleotide sequence ID" value="NZ_RKST01000031.1"/>
</dbReference>
<dbReference type="OrthoDB" id="100177at2"/>
<dbReference type="AlphaFoldDB" id="A0A432V0Q9"/>
<comment type="caution">
    <text evidence="3">The sequence shown here is derived from an EMBL/GenBank/DDBJ whole genome shotgun (WGS) entry which is preliminary data.</text>
</comment>
<protein>
    <submittedName>
        <fullName evidence="3">Uncharacterized protein</fullName>
    </submittedName>
</protein>
<evidence type="ECO:0000313" key="4">
    <source>
        <dbReference type="Proteomes" id="UP000281647"/>
    </source>
</evidence>
<keyword evidence="2" id="KW-0472">Membrane</keyword>
<evidence type="ECO:0000256" key="2">
    <source>
        <dbReference type="SAM" id="Phobius"/>
    </source>
</evidence>
<name>A0A432V0Q9_9HYPH</name>
<evidence type="ECO:0000256" key="1">
    <source>
        <dbReference type="SAM" id="MobiDB-lite"/>
    </source>
</evidence>
<keyword evidence="2" id="KW-1133">Transmembrane helix</keyword>
<gene>
    <name evidence="3" type="ORF">EET67_21320</name>
</gene>
<reference evidence="3 4" key="1">
    <citation type="submission" date="2018-11" db="EMBL/GenBank/DDBJ databases">
        <title>Pseudaminobacter arsenicus sp. nov., an arsenic-resistant bacterium isolated from arsenic-rich aquifers.</title>
        <authorList>
            <person name="Mu Y."/>
        </authorList>
    </citation>
    <scope>NUCLEOTIDE SEQUENCE [LARGE SCALE GENOMIC DNA]</scope>
    <source>
        <strain evidence="3 4">CB3</strain>
    </source>
</reference>
<proteinExistence type="predicted"/>
<keyword evidence="4" id="KW-1185">Reference proteome</keyword>
<evidence type="ECO:0000313" key="3">
    <source>
        <dbReference type="EMBL" id="RUM95750.1"/>
    </source>
</evidence>
<dbReference type="EMBL" id="RKST01000031">
    <property type="protein sequence ID" value="RUM95750.1"/>
    <property type="molecule type" value="Genomic_DNA"/>
</dbReference>
<feature type="region of interest" description="Disordered" evidence="1">
    <location>
        <begin position="1"/>
        <end position="20"/>
    </location>
</feature>
<dbReference type="Proteomes" id="UP000281647">
    <property type="component" value="Unassembled WGS sequence"/>
</dbReference>